<evidence type="ECO:0000256" key="2">
    <source>
        <dbReference type="ARBA" id="ARBA00010487"/>
    </source>
</evidence>
<feature type="transmembrane region" description="Helical" evidence="7">
    <location>
        <begin position="35"/>
        <end position="55"/>
    </location>
</feature>
<feature type="transmembrane region" description="Helical" evidence="7">
    <location>
        <begin position="152"/>
        <end position="171"/>
    </location>
</feature>
<organism evidence="8 9">
    <name type="scientific">Tieghemostelium lacteum</name>
    <name type="common">Slime mold</name>
    <name type="synonym">Dictyostelium lacteum</name>
    <dbReference type="NCBI Taxonomy" id="361077"/>
    <lineage>
        <taxon>Eukaryota</taxon>
        <taxon>Amoebozoa</taxon>
        <taxon>Evosea</taxon>
        <taxon>Eumycetozoa</taxon>
        <taxon>Dictyostelia</taxon>
        <taxon>Dictyosteliales</taxon>
        <taxon>Raperosteliaceae</taxon>
        <taxon>Tieghemostelium</taxon>
    </lineage>
</organism>
<feature type="transmembrane region" description="Helical" evidence="7">
    <location>
        <begin position="426"/>
        <end position="449"/>
    </location>
</feature>
<feature type="transmembrane region" description="Helical" evidence="7">
    <location>
        <begin position="516"/>
        <end position="535"/>
    </location>
</feature>
<dbReference type="Pfam" id="PF04791">
    <property type="entry name" value="LMBR1"/>
    <property type="match status" value="1"/>
</dbReference>
<feature type="transmembrane region" description="Helical" evidence="7">
    <location>
        <begin position="113"/>
        <end position="132"/>
    </location>
</feature>
<dbReference type="FunCoup" id="A0A152A0M6">
    <property type="interactions" value="35"/>
</dbReference>
<comment type="caution">
    <text evidence="8">The sequence shown here is derived from an EMBL/GenBank/DDBJ whole genome shotgun (WGS) entry which is preliminary data.</text>
</comment>
<dbReference type="EMBL" id="LODT01000020">
    <property type="protein sequence ID" value="KYQ99758.1"/>
    <property type="molecule type" value="Genomic_DNA"/>
</dbReference>
<dbReference type="Proteomes" id="UP000076078">
    <property type="component" value="Unassembled WGS sequence"/>
</dbReference>
<keyword evidence="3 7" id="KW-0812">Transmembrane</keyword>
<dbReference type="OMA" id="DHICTEC"/>
<keyword evidence="9" id="KW-1185">Reference proteome</keyword>
<comment type="similarity">
    <text evidence="2">Belongs to the LIMR family.</text>
</comment>
<evidence type="ECO:0000313" key="9">
    <source>
        <dbReference type="Proteomes" id="UP000076078"/>
    </source>
</evidence>
<evidence type="ECO:0000313" key="8">
    <source>
        <dbReference type="EMBL" id="KYQ99758.1"/>
    </source>
</evidence>
<evidence type="ECO:0000256" key="3">
    <source>
        <dbReference type="ARBA" id="ARBA00022692"/>
    </source>
</evidence>
<evidence type="ECO:0000256" key="6">
    <source>
        <dbReference type="SAM" id="MobiDB-lite"/>
    </source>
</evidence>
<evidence type="ECO:0000256" key="5">
    <source>
        <dbReference type="ARBA" id="ARBA00023136"/>
    </source>
</evidence>
<feature type="compositionally biased region" description="Polar residues" evidence="6">
    <location>
        <begin position="644"/>
        <end position="654"/>
    </location>
</feature>
<dbReference type="PANTHER" id="PTHR21355:SF11">
    <property type="entry name" value="LMBR1 DOMAIN-CONTAINING PROTEIN 2 HOMOLOG B"/>
    <property type="match status" value="1"/>
</dbReference>
<sequence length="725" mass="82615">MGAASYVLLAFELILIGIVVILSMRQFISFRRTPFYASFTSWLGWFLCFSIVFLVPVDILATDHQNCLERHNGSNNNNTDSNGSTIFSSSAEKYCNEPITFVPEPVMILQWQILYWGTFVLSWAVFPILQTFSTTGDFRFQERISRSIKENLILYIFMAIAGFVFVIALLIAKHLSFQSLLSLIMMIANAYGAILIVLTLGYGLVDVPRNLLRKSNPYRTLRHYRVQAVVLKHELETSKEKLIEHLKLIKSTSERAGEYDPFRVYLDIIISKCPIEYDAMIQEYSIASGGQVQEKLDDLELTYDKCVSMHTQLLDLLDQTERSEMLYDRLLGKAFACEDIVECDSTPKELRVPRVKWSFKSPSRYEKLEYYWYIYIHPNYYKILGALCAIMSMLVVWSEITLPFTTKEKQFSPFALIINSSKDSLAGIWLQLFCFIPLLYMAVCSYTTLFKVRIFNYYRLVPQQQTNALSIMFSANYLCRLAAPLSYNFLQICQLADASFTKVMGEMDPFLLGNKFVLFFPFFVAFICIAALFNIHSRIANCCCIPSLRVVTDTSDAAVEQGSKILKQVREERAAFGGVPPPKSRFTYIKNLIVGKKNKDATETNQANKDGASLLQPSANRYKVPQQPKVLRNVPKLSRDYTSKSGALYSTGQTSSNNNNNNNNNILENNNAILNSSPSKLSSGKKDSMKKGLLSNYWDDLSSKYSDQDNDIELGFINNNKNNKK</sequence>
<dbReference type="OrthoDB" id="203099at2759"/>
<feature type="transmembrane region" description="Helical" evidence="7">
    <location>
        <begin position="183"/>
        <end position="205"/>
    </location>
</feature>
<evidence type="ECO:0000256" key="1">
    <source>
        <dbReference type="ARBA" id="ARBA00004141"/>
    </source>
</evidence>
<dbReference type="InParanoid" id="A0A152A0M6"/>
<keyword evidence="5 7" id="KW-0472">Membrane</keyword>
<feature type="transmembrane region" description="Helical" evidence="7">
    <location>
        <begin position="6"/>
        <end position="23"/>
    </location>
</feature>
<accession>A0A152A0M6</accession>
<dbReference type="InterPro" id="IPR006876">
    <property type="entry name" value="LMBR1-like_membr_prot"/>
</dbReference>
<evidence type="ECO:0000256" key="7">
    <source>
        <dbReference type="SAM" id="Phobius"/>
    </source>
</evidence>
<feature type="compositionally biased region" description="Low complexity" evidence="6">
    <location>
        <begin position="655"/>
        <end position="677"/>
    </location>
</feature>
<comment type="subcellular location">
    <subcellularLocation>
        <location evidence="1">Membrane</location>
        <topology evidence="1">Multi-pass membrane protein</topology>
    </subcellularLocation>
</comment>
<dbReference type="PANTHER" id="PTHR21355">
    <property type="entry name" value="G-PROTEIN COUPLED RECEPTOR-ASSOCIATED PROTEIN LMBRD2"/>
    <property type="match status" value="1"/>
</dbReference>
<gene>
    <name evidence="8" type="ORF">DLAC_03702</name>
</gene>
<proteinExistence type="inferred from homology"/>
<feature type="region of interest" description="Disordered" evidence="6">
    <location>
        <begin position="644"/>
        <end position="689"/>
    </location>
</feature>
<dbReference type="AlphaFoldDB" id="A0A152A0M6"/>
<name>A0A152A0M6_TIELA</name>
<dbReference type="GO" id="GO:0016020">
    <property type="term" value="C:membrane"/>
    <property type="evidence" value="ECO:0007669"/>
    <property type="project" value="UniProtKB-SubCell"/>
</dbReference>
<feature type="region of interest" description="Disordered" evidence="6">
    <location>
        <begin position="600"/>
        <end position="621"/>
    </location>
</feature>
<keyword evidence="4 7" id="KW-1133">Transmembrane helix</keyword>
<feature type="transmembrane region" description="Helical" evidence="7">
    <location>
        <begin position="383"/>
        <end position="406"/>
    </location>
</feature>
<dbReference type="InterPro" id="IPR051584">
    <property type="entry name" value="GPCR-associated_LMBR1"/>
</dbReference>
<reference evidence="8 9" key="1">
    <citation type="submission" date="2015-12" db="EMBL/GenBank/DDBJ databases">
        <title>Dictyostelia acquired genes for synthesis and detection of signals that induce cell-type specialization by lateral gene transfer from prokaryotes.</title>
        <authorList>
            <person name="Gloeckner G."/>
            <person name="Schaap P."/>
        </authorList>
    </citation>
    <scope>NUCLEOTIDE SEQUENCE [LARGE SCALE GENOMIC DNA]</scope>
    <source>
        <strain evidence="8 9">TK</strain>
    </source>
</reference>
<evidence type="ECO:0000256" key="4">
    <source>
        <dbReference type="ARBA" id="ARBA00022989"/>
    </source>
</evidence>
<protein>
    <submittedName>
        <fullName evidence="8">Uncharacterized protein</fullName>
    </submittedName>
</protein>